<dbReference type="PaxDb" id="6239-F14F8.4"/>
<dbReference type="FunCoup" id="Q9XU33">
    <property type="interactions" value="2"/>
</dbReference>
<accession>Q9XU33</accession>
<feature type="transmembrane region" description="Helical" evidence="1">
    <location>
        <begin position="231"/>
        <end position="254"/>
    </location>
</feature>
<feature type="transmembrane region" description="Helical" evidence="1">
    <location>
        <begin position="154"/>
        <end position="176"/>
    </location>
</feature>
<feature type="transmembrane region" description="Helical" evidence="1">
    <location>
        <begin position="18"/>
        <end position="39"/>
    </location>
</feature>
<dbReference type="KEGG" id="cel:CELE_F14F8.4"/>
<dbReference type="HOGENOM" id="CLU_056063_2_1_1"/>
<dbReference type="Proteomes" id="UP000001940">
    <property type="component" value="Chromosome V"/>
</dbReference>
<dbReference type="UCSC" id="F14F8.4">
    <property type="organism name" value="c. elegans"/>
</dbReference>
<dbReference type="AGR" id="WB:WBGene00008815"/>
<evidence type="ECO:0000313" key="4">
    <source>
        <dbReference type="WormBase" id="F14F8.4"/>
    </source>
</evidence>
<dbReference type="PANTHER" id="PTHR31720">
    <property type="entry name" value="SERPENTINE RECEPTOR, CLASS Z-RELATED"/>
    <property type="match status" value="1"/>
</dbReference>
<proteinExistence type="predicted"/>
<evidence type="ECO:0000313" key="2">
    <source>
        <dbReference type="EMBL" id="CAB07189.2"/>
    </source>
</evidence>
<keyword evidence="1" id="KW-1133">Transmembrane helix</keyword>
<keyword evidence="1" id="KW-0472">Membrane</keyword>
<dbReference type="PIR" id="T20917">
    <property type="entry name" value="T20917"/>
</dbReference>
<feature type="transmembrane region" description="Helical" evidence="1">
    <location>
        <begin position="89"/>
        <end position="109"/>
    </location>
</feature>
<name>Q9XU33_CAEEL</name>
<keyword evidence="2" id="KW-0675">Receptor</keyword>
<dbReference type="WormBase" id="F14F8.4">
    <property type="protein sequence ID" value="CE37503"/>
    <property type="gene ID" value="WBGene00008815"/>
    <property type="gene designation" value="srz-103"/>
</dbReference>
<keyword evidence="3" id="KW-1185">Reference proteome</keyword>
<evidence type="ECO:0000256" key="1">
    <source>
        <dbReference type="SAM" id="Phobius"/>
    </source>
</evidence>
<dbReference type="EMBL" id="BX284605">
    <property type="protein sequence ID" value="CAB07189.2"/>
    <property type="molecule type" value="Genomic_DNA"/>
</dbReference>
<organism evidence="2 3">
    <name type="scientific">Caenorhabditis elegans</name>
    <dbReference type="NCBI Taxonomy" id="6239"/>
    <lineage>
        <taxon>Eukaryota</taxon>
        <taxon>Metazoa</taxon>
        <taxon>Ecdysozoa</taxon>
        <taxon>Nematoda</taxon>
        <taxon>Chromadorea</taxon>
        <taxon>Rhabditida</taxon>
        <taxon>Rhabditina</taxon>
        <taxon>Rhabditomorpha</taxon>
        <taxon>Rhabditoidea</taxon>
        <taxon>Rhabditidae</taxon>
        <taxon>Peloderinae</taxon>
        <taxon>Caenorhabditis</taxon>
    </lineage>
</organism>
<sequence length="326" mass="37549">MNSTLDFSYIPQLLQDSLLLSLSLLSIISYSILPVYQYLHNLKRFREKDLPIVQLFNKLVKFSYLTLFGLIVAYILICRNLDVLQRLPIVFYLITVAILLTYLLAGLYINYILQQTFHVILFLLAILNSLKYLFPFNSVYSQNSIHKYVRHFSVAIVLKDVLFFSPLLVHFCFFPISDEVGLILLIVYMGIFLILNLVISILTPFVYIPVILNMKQNGHLHSQQHIYLQNYIFLQSLLVLLSKLVSVPSFLSYIEIRNPWSYLVIISIGDAVTIPLIIQLSYLRCNVNEVITLFRSFNLGKFLKILFGGVDNCVRSTTAPVAFSIT</sequence>
<reference evidence="2 3" key="1">
    <citation type="journal article" date="1998" name="Science">
        <title>Genome sequence of the nematode C. elegans: a platform for investigating biology.</title>
        <authorList>
            <consortium name="The C. elegans sequencing consortium"/>
            <person name="Sulson J.E."/>
            <person name="Waterston R."/>
        </authorList>
    </citation>
    <scope>NUCLEOTIDE SEQUENCE [LARGE SCALE GENOMIC DNA]</scope>
    <source>
        <strain evidence="2 3">Bristol N2</strain>
    </source>
</reference>
<evidence type="ECO:0000313" key="3">
    <source>
        <dbReference type="Proteomes" id="UP000001940"/>
    </source>
</evidence>
<protein>
    <submittedName>
        <fullName evidence="2">Serpentine Receptor, class Z</fullName>
    </submittedName>
</protein>
<dbReference type="RefSeq" id="NP_507222.2">
    <property type="nucleotide sequence ID" value="NM_074821.2"/>
</dbReference>
<gene>
    <name evidence="2 4" type="primary">srz-103</name>
    <name evidence="2" type="ORF">CELE_F14F8.4</name>
    <name evidence="4" type="ORF">F14F8.4</name>
</gene>
<feature type="transmembrane region" description="Helical" evidence="1">
    <location>
        <begin position="115"/>
        <end position="134"/>
    </location>
</feature>
<dbReference type="SMR" id="Q9XU33"/>
<dbReference type="Pfam" id="PF10325">
    <property type="entry name" value="7TM_GPCR_Srz"/>
    <property type="match status" value="1"/>
</dbReference>
<dbReference type="InParanoid" id="Q9XU33"/>
<dbReference type="AlphaFoldDB" id="Q9XU33"/>
<dbReference type="PhylomeDB" id="Q9XU33"/>
<dbReference type="STRING" id="6239.F14F8.4.1"/>
<dbReference type="GeneID" id="184478"/>
<dbReference type="InterPro" id="IPR018817">
    <property type="entry name" value="7TM_GPCR_serpentine_rcpt_Srz"/>
</dbReference>
<dbReference type="PANTHER" id="PTHR31720:SF3">
    <property type="entry name" value="SERPENTINE RECEPTOR, CLASS Z-RELATED"/>
    <property type="match status" value="1"/>
</dbReference>
<dbReference type="CTD" id="184478"/>
<keyword evidence="1" id="KW-0812">Transmembrane</keyword>
<feature type="transmembrane region" description="Helical" evidence="1">
    <location>
        <begin position="182"/>
        <end position="210"/>
    </location>
</feature>
<feature type="transmembrane region" description="Helical" evidence="1">
    <location>
        <begin position="59"/>
        <end position="77"/>
    </location>
</feature>
<feature type="transmembrane region" description="Helical" evidence="1">
    <location>
        <begin position="260"/>
        <end position="278"/>
    </location>
</feature>